<evidence type="ECO:0000259" key="2">
    <source>
        <dbReference type="Pfam" id="PF00534"/>
    </source>
</evidence>
<proteinExistence type="predicted"/>
<gene>
    <name evidence="4" type="ORF">H8718_05215</name>
</gene>
<evidence type="ECO:0000313" key="5">
    <source>
        <dbReference type="Proteomes" id="UP000655830"/>
    </source>
</evidence>
<dbReference type="AlphaFoldDB" id="A0A926ICQ3"/>
<dbReference type="Pfam" id="PF00534">
    <property type="entry name" value="Glycos_transf_1"/>
    <property type="match status" value="1"/>
</dbReference>
<dbReference type="SUPFAM" id="SSF53756">
    <property type="entry name" value="UDP-Glycosyltransferase/glycogen phosphorylase"/>
    <property type="match status" value="2"/>
</dbReference>
<protein>
    <submittedName>
        <fullName evidence="4">Glycosyltransferase</fullName>
    </submittedName>
</protein>
<organism evidence="4 5">
    <name type="scientific">Zhenhengia yiwuensis</name>
    <dbReference type="NCBI Taxonomy" id="2763666"/>
    <lineage>
        <taxon>Bacteria</taxon>
        <taxon>Bacillati</taxon>
        <taxon>Bacillota</taxon>
        <taxon>Clostridia</taxon>
        <taxon>Lachnospirales</taxon>
        <taxon>Lachnospiraceae</taxon>
        <taxon>Zhenhengia</taxon>
    </lineage>
</organism>
<dbReference type="Gene3D" id="3.40.50.2000">
    <property type="entry name" value="Glycogen Phosphorylase B"/>
    <property type="match status" value="2"/>
</dbReference>
<dbReference type="Gene3D" id="3.40.50.11090">
    <property type="match status" value="1"/>
</dbReference>
<reference evidence="4" key="1">
    <citation type="submission" date="2020-08" db="EMBL/GenBank/DDBJ databases">
        <title>Genome public.</title>
        <authorList>
            <person name="Liu C."/>
            <person name="Sun Q."/>
        </authorList>
    </citation>
    <scope>NUCLEOTIDE SEQUENCE</scope>
    <source>
        <strain evidence="4">NSJ-12</strain>
    </source>
</reference>
<keyword evidence="1" id="KW-0175">Coiled coil</keyword>
<comment type="caution">
    <text evidence="4">The sequence shown here is derived from an EMBL/GenBank/DDBJ whole genome shotgun (WGS) entry which is preliminary data.</text>
</comment>
<dbReference type="Pfam" id="PF00535">
    <property type="entry name" value="Glycos_transf_2"/>
    <property type="match status" value="1"/>
</dbReference>
<accession>A0A926ICQ3</accession>
<dbReference type="InterPro" id="IPR001296">
    <property type="entry name" value="Glyco_trans_1"/>
</dbReference>
<dbReference type="SUPFAM" id="SSF53448">
    <property type="entry name" value="Nucleotide-diphospho-sugar transferases"/>
    <property type="match status" value="1"/>
</dbReference>
<dbReference type="InterPro" id="IPR029044">
    <property type="entry name" value="Nucleotide-diphossugar_trans"/>
</dbReference>
<dbReference type="PANTHER" id="PTHR22916">
    <property type="entry name" value="GLYCOSYLTRANSFERASE"/>
    <property type="match status" value="1"/>
</dbReference>
<evidence type="ECO:0000256" key="1">
    <source>
        <dbReference type="SAM" id="Coils"/>
    </source>
</evidence>
<feature type="domain" description="Glycosyl transferase family 1" evidence="2">
    <location>
        <begin position="1017"/>
        <end position="1111"/>
    </location>
</feature>
<dbReference type="RefSeq" id="WP_249332094.1">
    <property type="nucleotide sequence ID" value="NZ_JACRSY010000006.1"/>
</dbReference>
<dbReference type="Proteomes" id="UP000655830">
    <property type="component" value="Unassembled WGS sequence"/>
</dbReference>
<sequence length="1132" mass="132460">MDRIKGKKILITNYSIAEFAGSEINCLSLALQFKKMGAIVEVATFNFGEPIREKFEKSEIIVTNILLEELKEKSYDLIWAHHTIVLDYLIFIKQIKGYKIIFSSLSPFEPLEVAPYYANELTLCLANSEETRKKILEENVEESNIYVFPNYVDEEFFKYTWDRRNDLPKKVAIVSNHLPIEEIQLIDLLREDGVEVDIYGVGYIQTLITPEILIGYDLIISIGKTVQYAMAMGIPLYCYDIHGGPGWIDEKNIYDTFNTNFSGRGFKRYLAEEIYVDLLKGYSHSKLNLIKLKEFVRKYCSLEKNLNIILEEVFKSNIGVNLDEVRRKYQKVKRSNEALVREYKYNMYRRIKINEITNLNTQLQTEKIDYQNEINNINDKTNLQALENEKQRLIIEEQNQKINDLLEKIDISNKVIEEKEIIIVQQQNELKNKENVIREVSSTLLNRENLIKEISKQLENKRETIMEKEQEILQIKKEILERENIINQQIKELEQKEANCKYLLELNAEKDMILNEIYSCRGWKALDKYRRVKKKFKKAIKNPKLVIKKLRLNPVLSLEDKRMSDKDIENYDDLVSVVIPIYDRTDVLIQSIESILNQSYDNIELILVCDGSPQSTLDIVKQYEQHPKVRVFYYKDNSGNAVRGRNKAIREARGRYFAFQDSDDIAEQDRIKISIEYMRKYDVDVVYGGWRALVDGSRKINIEDGQEIFSPDCNYDMLKEICVPCQSTVMAKTEALRTVGGLKTTMRYREDHELWLRLAYSGYKFKAINEILTNLRLHENNLELTFKDEDNKWFNIMLEEHTKLIKMKPKIAYLIPGCGISGGIAVICQHINRLQKRGYEVLIITEDDNTTIDWFPNQNVDIVTMENVPTNIDILVATGWSTAYTAQHINANKKYYFVQSDESRFYEKESYEYRRALETYKMDYEIITEAKWIQKWLKEEFGKEAHYVPNGLDEKIIHKTQPMVPKGEKLRILLEGPIDIPFKGMEDAFNAINGLDCEVWCISSAGRPKPEWHCDRFFEKVPMEQMKYIYSSCDIFLKMSRVEGFFGPPLEMMACGGACVVSKVTGYDEYITNEYNALVVEQGDVEGAHQALRRLLEDQVLRQQLVMNGYKTASEWKWEPSIDILENIYSNK</sequence>
<keyword evidence="5" id="KW-1185">Reference proteome</keyword>
<dbReference type="InterPro" id="IPR001173">
    <property type="entry name" value="Glyco_trans_2-like"/>
</dbReference>
<dbReference type="CDD" id="cd03801">
    <property type="entry name" value="GT4_PimA-like"/>
    <property type="match status" value="1"/>
</dbReference>
<feature type="coiled-coil region" evidence="1">
    <location>
        <begin position="322"/>
        <end position="496"/>
    </location>
</feature>
<dbReference type="GO" id="GO:0016758">
    <property type="term" value="F:hexosyltransferase activity"/>
    <property type="evidence" value="ECO:0007669"/>
    <property type="project" value="UniProtKB-ARBA"/>
</dbReference>
<dbReference type="PANTHER" id="PTHR22916:SF3">
    <property type="entry name" value="UDP-GLCNAC:BETAGAL BETA-1,3-N-ACETYLGLUCOSAMINYLTRANSFERASE-LIKE PROTEIN 1"/>
    <property type="match status" value="1"/>
</dbReference>
<feature type="domain" description="Glycosyltransferase 2-like" evidence="3">
    <location>
        <begin position="576"/>
        <end position="736"/>
    </location>
</feature>
<name>A0A926ICQ3_9FIRM</name>
<dbReference type="EMBL" id="JACRSY010000006">
    <property type="protein sequence ID" value="MBC8578932.1"/>
    <property type="molecule type" value="Genomic_DNA"/>
</dbReference>
<evidence type="ECO:0000313" key="4">
    <source>
        <dbReference type="EMBL" id="MBC8578932.1"/>
    </source>
</evidence>
<dbReference type="Gene3D" id="3.90.550.10">
    <property type="entry name" value="Spore Coat Polysaccharide Biosynthesis Protein SpsA, Chain A"/>
    <property type="match status" value="1"/>
</dbReference>
<evidence type="ECO:0000259" key="3">
    <source>
        <dbReference type="Pfam" id="PF00535"/>
    </source>
</evidence>